<protein>
    <submittedName>
        <fullName evidence="2">Uncharacterized protein</fullName>
    </submittedName>
</protein>
<feature type="compositionally biased region" description="Polar residues" evidence="1">
    <location>
        <begin position="133"/>
        <end position="145"/>
    </location>
</feature>
<organism evidence="2 3">
    <name type="scientific">Microbispora bryophytorum</name>
    <dbReference type="NCBI Taxonomy" id="1460882"/>
    <lineage>
        <taxon>Bacteria</taxon>
        <taxon>Bacillati</taxon>
        <taxon>Actinomycetota</taxon>
        <taxon>Actinomycetes</taxon>
        <taxon>Streptosporangiales</taxon>
        <taxon>Streptosporangiaceae</taxon>
        <taxon>Microbispora</taxon>
    </lineage>
</organism>
<evidence type="ECO:0000256" key="1">
    <source>
        <dbReference type="SAM" id="MobiDB-lite"/>
    </source>
</evidence>
<gene>
    <name evidence="2" type="ORF">GCM10011574_06470</name>
</gene>
<feature type="compositionally biased region" description="Basic and acidic residues" evidence="1">
    <location>
        <begin position="148"/>
        <end position="161"/>
    </location>
</feature>
<dbReference type="OrthoDB" id="3533655at2"/>
<reference evidence="2" key="2">
    <citation type="submission" date="2020-09" db="EMBL/GenBank/DDBJ databases">
        <authorList>
            <person name="Sun Q."/>
            <person name="Zhou Y."/>
        </authorList>
    </citation>
    <scope>NUCLEOTIDE SEQUENCE</scope>
    <source>
        <strain evidence="2">CGMCC 4.7138</strain>
    </source>
</reference>
<dbReference type="Proteomes" id="UP000653480">
    <property type="component" value="Unassembled WGS sequence"/>
</dbReference>
<dbReference type="AlphaFoldDB" id="A0A8H9GZ52"/>
<evidence type="ECO:0000313" key="2">
    <source>
        <dbReference type="EMBL" id="GGO00127.1"/>
    </source>
</evidence>
<evidence type="ECO:0000313" key="3">
    <source>
        <dbReference type="Proteomes" id="UP000653480"/>
    </source>
</evidence>
<name>A0A8H9GZ52_9ACTN</name>
<keyword evidence="3" id="KW-1185">Reference proteome</keyword>
<reference evidence="2" key="1">
    <citation type="journal article" date="2014" name="Int. J. Syst. Evol. Microbiol.">
        <title>Complete genome sequence of Corynebacterium casei LMG S-19264T (=DSM 44701T), isolated from a smear-ripened cheese.</title>
        <authorList>
            <consortium name="US DOE Joint Genome Institute (JGI-PGF)"/>
            <person name="Walter F."/>
            <person name="Albersmeier A."/>
            <person name="Kalinowski J."/>
            <person name="Ruckert C."/>
        </authorList>
    </citation>
    <scope>NUCLEOTIDE SEQUENCE</scope>
    <source>
        <strain evidence="2">CGMCC 4.7138</strain>
    </source>
</reference>
<sequence>MLDPITDFAARGALGPLRLGMHRSELLAELGPPDGTTGQPEGEPVMWCYDDLQIGLSGHHVVWHIAIEPSGSRITLPAPMRPRMIEAPAKDTLLHDLASRGEAAEECVPYAPGESWWRVPTSGVLLPFREDGSPNNIHLSDSSLLRSGPDRLTRERGRSGR</sequence>
<accession>A0A8H9GZ52</accession>
<proteinExistence type="predicted"/>
<comment type="caution">
    <text evidence="2">The sequence shown here is derived from an EMBL/GenBank/DDBJ whole genome shotgun (WGS) entry which is preliminary data.</text>
</comment>
<dbReference type="RefSeq" id="WP_142567862.1">
    <property type="nucleotide sequence ID" value="NZ_BMMN01000001.1"/>
</dbReference>
<dbReference type="EMBL" id="BMMN01000001">
    <property type="protein sequence ID" value="GGO00127.1"/>
    <property type="molecule type" value="Genomic_DNA"/>
</dbReference>
<feature type="region of interest" description="Disordered" evidence="1">
    <location>
        <begin position="130"/>
        <end position="161"/>
    </location>
</feature>